<proteinExistence type="predicted"/>
<dbReference type="InParanoid" id="M4C435"/>
<evidence type="ECO:0000313" key="3">
    <source>
        <dbReference type="Proteomes" id="UP000011713"/>
    </source>
</evidence>
<accession>M4C435</accession>
<dbReference type="eggNOG" id="ENOG502S8AJ">
    <property type="taxonomic scope" value="Eukaryota"/>
</dbReference>
<dbReference type="AlphaFoldDB" id="M4C435"/>
<protein>
    <submittedName>
        <fullName evidence="2">Uncharacterized protein</fullName>
    </submittedName>
</protein>
<dbReference type="EMBL" id="ABWE02002942">
    <property type="status" value="NOT_ANNOTATED_CDS"/>
    <property type="molecule type" value="Genomic_DNA"/>
</dbReference>
<organism evidence="2 3">
    <name type="scientific">Hyaloperonospora arabidopsidis (strain Emoy2)</name>
    <name type="common">Downy mildew agent</name>
    <name type="synonym">Peronospora arabidopsidis</name>
    <dbReference type="NCBI Taxonomy" id="559515"/>
    <lineage>
        <taxon>Eukaryota</taxon>
        <taxon>Sar</taxon>
        <taxon>Stramenopiles</taxon>
        <taxon>Oomycota</taxon>
        <taxon>Peronosporomycetes</taxon>
        <taxon>Peronosporales</taxon>
        <taxon>Peronosporaceae</taxon>
        <taxon>Hyaloperonospora</taxon>
    </lineage>
</organism>
<dbReference type="VEuPathDB" id="FungiDB:HpaG813853"/>
<sequence>MVVIDPSSRQLRHQSDPSRASAPVQAQRAEAPRNPLRRRDLTLVAAHRVYDSVSGLACVLVDDCVACSNTEKEEHYCRETGYRQEIKCPRPWNATTPSLYRSLEDGGQTRFQPCRLTELQVHGMEVLRFEVNRRVVHMAVGFYEKCSRKDGGRLEEWEILT</sequence>
<evidence type="ECO:0000313" key="2">
    <source>
        <dbReference type="EnsemblProtists" id="HpaP813853"/>
    </source>
</evidence>
<reference evidence="2" key="2">
    <citation type="submission" date="2015-06" db="UniProtKB">
        <authorList>
            <consortium name="EnsemblProtists"/>
        </authorList>
    </citation>
    <scope>IDENTIFICATION</scope>
    <source>
        <strain evidence="2">Emoy2</strain>
    </source>
</reference>
<dbReference type="EnsemblProtists" id="HpaT813853">
    <property type="protein sequence ID" value="HpaP813853"/>
    <property type="gene ID" value="HpaG813853"/>
</dbReference>
<reference evidence="3" key="1">
    <citation type="journal article" date="2010" name="Science">
        <title>Signatures of adaptation to obligate biotrophy in the Hyaloperonospora arabidopsidis genome.</title>
        <authorList>
            <person name="Baxter L."/>
            <person name="Tripathy S."/>
            <person name="Ishaque N."/>
            <person name="Boot N."/>
            <person name="Cabral A."/>
            <person name="Kemen E."/>
            <person name="Thines M."/>
            <person name="Ah-Fong A."/>
            <person name="Anderson R."/>
            <person name="Badejoko W."/>
            <person name="Bittner-Eddy P."/>
            <person name="Boore J.L."/>
            <person name="Chibucos M.C."/>
            <person name="Coates M."/>
            <person name="Dehal P."/>
            <person name="Delehaunty K."/>
            <person name="Dong S."/>
            <person name="Downton P."/>
            <person name="Dumas B."/>
            <person name="Fabro G."/>
            <person name="Fronick C."/>
            <person name="Fuerstenberg S.I."/>
            <person name="Fulton L."/>
            <person name="Gaulin E."/>
            <person name="Govers F."/>
            <person name="Hughes L."/>
            <person name="Humphray S."/>
            <person name="Jiang R.H."/>
            <person name="Judelson H."/>
            <person name="Kamoun S."/>
            <person name="Kyung K."/>
            <person name="Meijer H."/>
            <person name="Minx P."/>
            <person name="Morris P."/>
            <person name="Nelson J."/>
            <person name="Phuntumart V."/>
            <person name="Qutob D."/>
            <person name="Rehmany A."/>
            <person name="Rougon-Cardoso A."/>
            <person name="Ryden P."/>
            <person name="Torto-Alalibo T."/>
            <person name="Studholme D."/>
            <person name="Wang Y."/>
            <person name="Win J."/>
            <person name="Wood J."/>
            <person name="Clifton S.W."/>
            <person name="Rogers J."/>
            <person name="Van den Ackerveken G."/>
            <person name="Jones J.D."/>
            <person name="McDowell J.M."/>
            <person name="Beynon J."/>
            <person name="Tyler B.M."/>
        </authorList>
    </citation>
    <scope>NUCLEOTIDE SEQUENCE [LARGE SCALE GENOMIC DNA]</scope>
    <source>
        <strain evidence="3">Emoy2</strain>
    </source>
</reference>
<dbReference type="Proteomes" id="UP000011713">
    <property type="component" value="Unassembled WGS sequence"/>
</dbReference>
<name>M4C435_HYAAE</name>
<feature type="region of interest" description="Disordered" evidence="1">
    <location>
        <begin position="1"/>
        <end position="35"/>
    </location>
</feature>
<dbReference type="HOGENOM" id="CLU_1646979_0_0_1"/>
<keyword evidence="3" id="KW-1185">Reference proteome</keyword>
<evidence type="ECO:0000256" key="1">
    <source>
        <dbReference type="SAM" id="MobiDB-lite"/>
    </source>
</evidence>